<dbReference type="OrthoDB" id="435038at2759"/>
<dbReference type="InterPro" id="IPR051265">
    <property type="entry name" value="HIBADH-related_NP60_sf"/>
</dbReference>
<dbReference type="InterPro" id="IPR006115">
    <property type="entry name" value="6PGDH_NADP-bd"/>
</dbReference>
<feature type="domain" description="6-phosphogluconate dehydrogenase NADP-binding" evidence="5">
    <location>
        <begin position="5"/>
        <end position="160"/>
    </location>
</feature>
<dbReference type="SUPFAM" id="SSF51735">
    <property type="entry name" value="NAD(P)-binding Rossmann-fold domains"/>
    <property type="match status" value="1"/>
</dbReference>
<dbReference type="EMBL" id="KZ825900">
    <property type="protein sequence ID" value="PYH93100.1"/>
    <property type="molecule type" value="Genomic_DNA"/>
</dbReference>
<dbReference type="Pfam" id="PF03446">
    <property type="entry name" value="NAD_binding_2"/>
    <property type="match status" value="1"/>
</dbReference>
<protein>
    <submittedName>
        <fullName evidence="7">6-phosphogluconate dehydrogenase family protein</fullName>
    </submittedName>
</protein>
<feature type="domain" description="3-hydroxyisobutyrate dehydrogenase-like NAD-binding" evidence="6">
    <location>
        <begin position="172"/>
        <end position="282"/>
    </location>
</feature>
<dbReference type="PIRSF" id="PIRSF000103">
    <property type="entry name" value="HIBADH"/>
    <property type="match status" value="1"/>
</dbReference>
<keyword evidence="3" id="KW-0520">NAD</keyword>
<evidence type="ECO:0000313" key="7">
    <source>
        <dbReference type="EMBL" id="PYH93100.1"/>
    </source>
</evidence>
<dbReference type="GO" id="GO:0051287">
    <property type="term" value="F:NAD binding"/>
    <property type="evidence" value="ECO:0007669"/>
    <property type="project" value="InterPro"/>
</dbReference>
<evidence type="ECO:0000313" key="8">
    <source>
        <dbReference type="Proteomes" id="UP000247810"/>
    </source>
</evidence>
<dbReference type="InterPro" id="IPR015815">
    <property type="entry name" value="HIBADH-related"/>
</dbReference>
<keyword evidence="8" id="KW-1185">Reference proteome</keyword>
<name>A0A319D787_9EURO</name>
<dbReference type="Gene3D" id="1.10.1040.10">
    <property type="entry name" value="N-(1-d-carboxylethyl)-l-norvaline Dehydrogenase, domain 2"/>
    <property type="match status" value="1"/>
</dbReference>
<evidence type="ECO:0000259" key="5">
    <source>
        <dbReference type="Pfam" id="PF03446"/>
    </source>
</evidence>
<comment type="similarity">
    <text evidence="1">Belongs to the HIBADH-related family. NP60 subfamily.</text>
</comment>
<dbReference type="SUPFAM" id="SSF48179">
    <property type="entry name" value="6-phosphogluconate dehydrogenase C-terminal domain-like"/>
    <property type="match status" value="1"/>
</dbReference>
<dbReference type="PANTHER" id="PTHR43580">
    <property type="entry name" value="OXIDOREDUCTASE GLYR1-RELATED"/>
    <property type="match status" value="1"/>
</dbReference>
<dbReference type="InterPro" id="IPR029154">
    <property type="entry name" value="HIBADH-like_NADP-bd"/>
</dbReference>
<evidence type="ECO:0000256" key="1">
    <source>
        <dbReference type="ARBA" id="ARBA00007598"/>
    </source>
</evidence>
<sequence>MSTPQVGWIGLGSMGLQMSKNLQRHLNKTNQQCLIYTNRTLSRGASLETLGAKPVETVAQVVQASDIVFSCVSDDKALRKIVDAALEFIAGKTFVDCSTVHPETSVTLAKRVSESQGRYVSAPVFGAATAAAKAELIFVTAGPKAAKEQIAPYLKGVMGRSIIDLGEQQEKANLMKISGNIVVVGFMELISEAHVFAEKTGLGCDVLESMIHEMFGAVPLSYSRRITTGAYAPPPGEKAGFDVALAIKDARHALNCASGVGVRLDVTEVALAHMELAQSLEGDGGQRPLDSSSIYGAIRTQSGLGFYTDAAGGGSS</sequence>
<dbReference type="AlphaFoldDB" id="A0A319D787"/>
<dbReference type="VEuPathDB" id="FungiDB:BO71DRAFT_455845"/>
<keyword evidence="2" id="KW-0560">Oxidoreductase</keyword>
<dbReference type="InterPro" id="IPR008927">
    <property type="entry name" value="6-PGluconate_DH-like_C_sf"/>
</dbReference>
<dbReference type="GO" id="GO:0050661">
    <property type="term" value="F:NADP binding"/>
    <property type="evidence" value="ECO:0007669"/>
    <property type="project" value="InterPro"/>
</dbReference>
<evidence type="ECO:0000256" key="3">
    <source>
        <dbReference type="ARBA" id="ARBA00023027"/>
    </source>
</evidence>
<reference evidence="7 8" key="1">
    <citation type="submission" date="2018-02" db="EMBL/GenBank/DDBJ databases">
        <title>The genomes of Aspergillus section Nigri reveals drivers in fungal speciation.</title>
        <authorList>
            <consortium name="DOE Joint Genome Institute"/>
            <person name="Vesth T.C."/>
            <person name="Nybo J."/>
            <person name="Theobald S."/>
            <person name="Brandl J."/>
            <person name="Frisvad J.C."/>
            <person name="Nielsen K.F."/>
            <person name="Lyhne E.K."/>
            <person name="Kogle M.E."/>
            <person name="Kuo A."/>
            <person name="Riley R."/>
            <person name="Clum A."/>
            <person name="Nolan M."/>
            <person name="Lipzen A."/>
            <person name="Salamov A."/>
            <person name="Henrissat B."/>
            <person name="Wiebenga A."/>
            <person name="De vries R.P."/>
            <person name="Grigoriev I.V."/>
            <person name="Mortensen U.H."/>
            <person name="Andersen M.R."/>
            <person name="Baker S.E."/>
        </authorList>
    </citation>
    <scope>NUCLEOTIDE SEQUENCE [LARGE SCALE GENOMIC DNA]</scope>
    <source>
        <strain evidence="7 8">CBS 707.79</strain>
    </source>
</reference>
<dbReference type="InterPro" id="IPR013328">
    <property type="entry name" value="6PGD_dom2"/>
</dbReference>
<dbReference type="InterPro" id="IPR036291">
    <property type="entry name" value="NAD(P)-bd_dom_sf"/>
</dbReference>
<accession>A0A319D787</accession>
<organism evidence="7 8">
    <name type="scientific">Aspergillus ellipticus CBS 707.79</name>
    <dbReference type="NCBI Taxonomy" id="1448320"/>
    <lineage>
        <taxon>Eukaryota</taxon>
        <taxon>Fungi</taxon>
        <taxon>Dikarya</taxon>
        <taxon>Ascomycota</taxon>
        <taxon>Pezizomycotina</taxon>
        <taxon>Eurotiomycetes</taxon>
        <taxon>Eurotiomycetidae</taxon>
        <taxon>Eurotiales</taxon>
        <taxon>Aspergillaceae</taxon>
        <taxon>Aspergillus</taxon>
        <taxon>Aspergillus subgen. Circumdati</taxon>
    </lineage>
</organism>
<gene>
    <name evidence="7" type="ORF">BO71DRAFT_455845</name>
</gene>
<feature type="active site" evidence="4">
    <location>
        <position position="176"/>
    </location>
</feature>
<dbReference type="Proteomes" id="UP000247810">
    <property type="component" value="Unassembled WGS sequence"/>
</dbReference>
<evidence type="ECO:0000259" key="6">
    <source>
        <dbReference type="Pfam" id="PF14833"/>
    </source>
</evidence>
<dbReference type="Gene3D" id="3.40.50.720">
    <property type="entry name" value="NAD(P)-binding Rossmann-like Domain"/>
    <property type="match status" value="1"/>
</dbReference>
<dbReference type="STRING" id="1448320.A0A319D787"/>
<proteinExistence type="inferred from homology"/>
<dbReference type="GO" id="GO:0016491">
    <property type="term" value="F:oxidoreductase activity"/>
    <property type="evidence" value="ECO:0007669"/>
    <property type="project" value="UniProtKB-KW"/>
</dbReference>
<dbReference type="PANTHER" id="PTHR43580:SF8">
    <property type="entry name" value="6-PHOSPHOGLUCONATE DEHYDROGENASE NADP-BINDING DOMAIN-CONTAINING PROTEIN-RELATED"/>
    <property type="match status" value="1"/>
</dbReference>
<evidence type="ECO:0000256" key="4">
    <source>
        <dbReference type="PIRSR" id="PIRSR000103-1"/>
    </source>
</evidence>
<dbReference type="Pfam" id="PF14833">
    <property type="entry name" value="NAD_binding_11"/>
    <property type="match status" value="1"/>
</dbReference>
<evidence type="ECO:0000256" key="2">
    <source>
        <dbReference type="ARBA" id="ARBA00023002"/>
    </source>
</evidence>